<gene>
    <name evidence="1" type="ORF">OCOJLMKI_4980</name>
</gene>
<evidence type="ECO:0000313" key="1">
    <source>
        <dbReference type="EMBL" id="GJD97747.1"/>
    </source>
</evidence>
<protein>
    <submittedName>
        <fullName evidence="1">Uncharacterized protein</fullName>
    </submittedName>
</protein>
<reference evidence="1" key="2">
    <citation type="submission" date="2021-08" db="EMBL/GenBank/DDBJ databases">
        <authorList>
            <person name="Tani A."/>
            <person name="Ola A."/>
            <person name="Ogura Y."/>
            <person name="Katsura K."/>
            <person name="Hayashi T."/>
        </authorList>
    </citation>
    <scope>NUCLEOTIDE SEQUENCE</scope>
    <source>
        <strain evidence="1">DSM 19015</strain>
    </source>
</reference>
<dbReference type="EMBL" id="BPQP01000105">
    <property type="protein sequence ID" value="GJD97747.1"/>
    <property type="molecule type" value="Genomic_DNA"/>
</dbReference>
<name>A0ABQ4S5T5_9HYPH</name>
<comment type="caution">
    <text evidence="1">The sequence shown here is derived from an EMBL/GenBank/DDBJ whole genome shotgun (WGS) entry which is preliminary data.</text>
</comment>
<reference evidence="1" key="1">
    <citation type="journal article" date="2021" name="Front. Microbiol.">
        <title>Comprehensive Comparative Genomics and Phenotyping of Methylobacterium Species.</title>
        <authorList>
            <person name="Alessa O."/>
            <person name="Ogura Y."/>
            <person name="Fujitani Y."/>
            <person name="Takami H."/>
            <person name="Hayashi T."/>
            <person name="Sahin N."/>
            <person name="Tani A."/>
        </authorList>
    </citation>
    <scope>NUCLEOTIDE SEQUENCE</scope>
    <source>
        <strain evidence="1">DSM 19015</strain>
    </source>
</reference>
<keyword evidence="2" id="KW-1185">Reference proteome</keyword>
<proteinExistence type="predicted"/>
<dbReference type="RefSeq" id="WP_238246795.1">
    <property type="nucleotide sequence ID" value="NZ_BPQP01000105.1"/>
</dbReference>
<evidence type="ECO:0000313" key="2">
    <source>
        <dbReference type="Proteomes" id="UP001055125"/>
    </source>
</evidence>
<organism evidence="1 2">
    <name type="scientific">Methylobacterium iners</name>
    <dbReference type="NCBI Taxonomy" id="418707"/>
    <lineage>
        <taxon>Bacteria</taxon>
        <taxon>Pseudomonadati</taxon>
        <taxon>Pseudomonadota</taxon>
        <taxon>Alphaproteobacteria</taxon>
        <taxon>Hyphomicrobiales</taxon>
        <taxon>Methylobacteriaceae</taxon>
        <taxon>Methylobacterium</taxon>
    </lineage>
</organism>
<sequence>MAASFTERLIERLRLCPCCKAPVQTVIKQVDGIPAEHIHETAFMCGARVFVSKADDYSVSAGCPYAVDDALQDFRQDLIEEFRAAEDVDGGDR</sequence>
<accession>A0ABQ4S5T5</accession>
<dbReference type="Proteomes" id="UP001055125">
    <property type="component" value="Unassembled WGS sequence"/>
</dbReference>